<feature type="compositionally biased region" description="Low complexity" evidence="10">
    <location>
        <begin position="68"/>
        <end position="86"/>
    </location>
</feature>
<dbReference type="Pfam" id="PF16842">
    <property type="entry name" value="RRM_occluded"/>
    <property type="match status" value="1"/>
</dbReference>
<comment type="subcellular location">
    <subcellularLocation>
        <location evidence="1">Nucleus</location>
    </subcellularLocation>
</comment>
<keyword evidence="5" id="KW-0508">mRNA splicing</keyword>
<keyword evidence="2" id="KW-0507">mRNA processing</keyword>
<keyword evidence="4 9" id="KW-0694">RNA-binding</keyword>
<reference evidence="12" key="1">
    <citation type="journal article" date="2020" name="Stud. Mycol.">
        <title>101 Dothideomycetes genomes: a test case for predicting lifestyles and emergence of pathogens.</title>
        <authorList>
            <person name="Haridas S."/>
            <person name="Albert R."/>
            <person name="Binder M."/>
            <person name="Bloem J."/>
            <person name="Labutti K."/>
            <person name="Salamov A."/>
            <person name="Andreopoulos B."/>
            <person name="Baker S."/>
            <person name="Barry K."/>
            <person name="Bills G."/>
            <person name="Bluhm B."/>
            <person name="Cannon C."/>
            <person name="Castanera R."/>
            <person name="Culley D."/>
            <person name="Daum C."/>
            <person name="Ezra D."/>
            <person name="Gonzalez J."/>
            <person name="Henrissat B."/>
            <person name="Kuo A."/>
            <person name="Liang C."/>
            <person name="Lipzen A."/>
            <person name="Lutzoni F."/>
            <person name="Magnuson J."/>
            <person name="Mondo S."/>
            <person name="Nolan M."/>
            <person name="Ohm R."/>
            <person name="Pangilinan J."/>
            <person name="Park H.-J."/>
            <person name="Ramirez L."/>
            <person name="Alfaro M."/>
            <person name="Sun H."/>
            <person name="Tritt A."/>
            <person name="Yoshinaga Y."/>
            <person name="Zwiers L.-H."/>
            <person name="Turgeon B."/>
            <person name="Goodwin S."/>
            <person name="Spatafora J."/>
            <person name="Crous P."/>
            <person name="Grigoriev I."/>
        </authorList>
    </citation>
    <scope>NUCLEOTIDE SEQUENCE</scope>
    <source>
        <strain evidence="12">CBS 175.79</strain>
    </source>
</reference>
<dbReference type="CDD" id="cd00590">
    <property type="entry name" value="RRM_SF"/>
    <property type="match status" value="1"/>
</dbReference>
<feature type="region of interest" description="Disordered" evidence="10">
    <location>
        <begin position="1222"/>
        <end position="1308"/>
    </location>
</feature>
<dbReference type="Proteomes" id="UP000799778">
    <property type="component" value="Unassembled WGS sequence"/>
</dbReference>
<feature type="compositionally biased region" description="Polar residues" evidence="10">
    <location>
        <begin position="1"/>
        <end position="11"/>
    </location>
</feature>
<dbReference type="CDD" id="cd12296">
    <property type="entry name" value="RRM1_Prp24"/>
    <property type="match status" value="1"/>
</dbReference>
<feature type="compositionally biased region" description="Basic and acidic residues" evidence="10">
    <location>
        <begin position="1273"/>
        <end position="1308"/>
    </location>
</feature>
<feature type="compositionally biased region" description="Polar residues" evidence="10">
    <location>
        <begin position="103"/>
        <end position="113"/>
    </location>
</feature>
<evidence type="ECO:0000256" key="8">
    <source>
        <dbReference type="ARBA" id="ARBA00093627"/>
    </source>
</evidence>
<dbReference type="PANTHER" id="PTHR24012">
    <property type="entry name" value="RNA BINDING PROTEIN"/>
    <property type="match status" value="1"/>
</dbReference>
<evidence type="ECO:0000256" key="10">
    <source>
        <dbReference type="SAM" id="MobiDB-lite"/>
    </source>
</evidence>
<keyword evidence="3" id="KW-0677">Repeat</keyword>
<dbReference type="FunFam" id="3.30.70.330:FF:000365">
    <property type="entry name" value="U4/U6 snRNA-associated-splicing factor PRP24"/>
    <property type="match status" value="1"/>
</dbReference>
<dbReference type="SUPFAM" id="SSF48452">
    <property type="entry name" value="TPR-like"/>
    <property type="match status" value="1"/>
</dbReference>
<dbReference type="GO" id="GO:0006397">
    <property type="term" value="P:mRNA processing"/>
    <property type="evidence" value="ECO:0007669"/>
    <property type="project" value="UniProtKB-KW"/>
</dbReference>
<evidence type="ECO:0000259" key="11">
    <source>
        <dbReference type="PROSITE" id="PS50102"/>
    </source>
</evidence>
<protein>
    <recommendedName>
        <fullName evidence="8">U4/U6 snRNA-associated-splicing factor PRP24</fullName>
    </recommendedName>
</protein>
<dbReference type="GO" id="GO:0008380">
    <property type="term" value="P:RNA splicing"/>
    <property type="evidence" value="ECO:0007669"/>
    <property type="project" value="UniProtKB-KW"/>
</dbReference>
<dbReference type="Gene3D" id="1.25.40.10">
    <property type="entry name" value="Tetratricopeptide repeat domain"/>
    <property type="match status" value="2"/>
</dbReference>
<evidence type="ECO:0000313" key="12">
    <source>
        <dbReference type="EMBL" id="KAF2022421.1"/>
    </source>
</evidence>
<keyword evidence="13" id="KW-1185">Reference proteome</keyword>
<feature type="region of interest" description="Disordered" evidence="10">
    <location>
        <begin position="1110"/>
        <end position="1133"/>
    </location>
</feature>
<evidence type="ECO:0000256" key="3">
    <source>
        <dbReference type="ARBA" id="ARBA00022737"/>
    </source>
</evidence>
<dbReference type="Pfam" id="PF00076">
    <property type="entry name" value="RRM_1"/>
    <property type="match status" value="3"/>
</dbReference>
<dbReference type="RefSeq" id="XP_033390760.1">
    <property type="nucleotide sequence ID" value="XM_033530647.1"/>
</dbReference>
<feature type="compositionally biased region" description="Polar residues" evidence="10">
    <location>
        <begin position="1237"/>
        <end position="1247"/>
    </location>
</feature>
<evidence type="ECO:0000256" key="7">
    <source>
        <dbReference type="ARBA" id="ARBA00093374"/>
    </source>
</evidence>
<dbReference type="SMART" id="SM00360">
    <property type="entry name" value="RRM"/>
    <property type="match status" value="4"/>
</dbReference>
<evidence type="ECO:0000256" key="1">
    <source>
        <dbReference type="ARBA" id="ARBA00004123"/>
    </source>
</evidence>
<dbReference type="Gene3D" id="3.30.70.330">
    <property type="match status" value="4"/>
</dbReference>
<dbReference type="GeneID" id="54288044"/>
<feature type="compositionally biased region" description="Polar residues" evidence="10">
    <location>
        <begin position="42"/>
        <end position="59"/>
    </location>
</feature>
<sequence length="1308" mass="147640">MDINSLLSPQDSPAAETPPPPSLASPTMQSPSKIRPGMRQMPSRTPSGLREQITSSPQLYHNDRIPTPTHAQPAYHQHQHQSQHQPQPGPALHSPSIAAYTNGRASHSATSTPPLDARPQLNSPHVMTPPPSHTLHRQASTPGMDALADLASMQHIQQTARQQGVAQRPSISLQNIPRSISGTSATDVTMVDSPKVARSLYTKFLDAQNVEMLGHLEKALTENPFDYYSHVSFITILHQGLQNTINESSGSSADPSSYELLHVLREAYKTMDSKYTQGEQLWEYRINDEKILARTIEDRMAVLELCQRATQEEPHSPKLWIMYGDYISHLLVCIWEPNPPEAWSEEDRLVGKEIFTADLLMSTLQSGAEHVKLNIADSNLVWDRYLQLLQDDLERHFSPDKARRVSAIFNERLSQPHATWDNTLSLFSTFNSKYNQSNYEAIMERAVQHNSHIKKTYDHRAEFEFQLLQAIQSKDQTAEHWAMTRYLKWEKKTMGVSSFPLVNALYERATLRFPVDPSLWEDYVEFLIWQNNRTVSLLDVLQRATRHCPWSGSLWSHRILTLEAENKDFNEIESIKHSATETGMLEHTDLEELIKVQMSWCGYLRRKAFDSPNASEDDADIAEVGIRSALELVQEMGIKRYGKDWTGDPQYRLERLHIKFWTQRGSVDEARQVFDTIAKQRFDSYEFWYRWYIWEMVVWSNHATRGKDHAGQQLQTPSLATAVLEQGIKRLSTIDQPEPLLEMYLNHCEQHESVLNVRRAMVEGRRSRRTISIRREKERAAAEEAQQQNLSADSNGKRKREEAAEADAVSIKKSKQSDSEEALTVAPSVETAAQVIGEASSAQPTVQKRDREHSSIIVRKLPKSATQASIRKFFRDAGNVRDIHIKEESDSITATVEFETPEEAEYSLSKEAKGYEGTEISITRGENSTLYVANYPSQADEAFMRKLFEPFGTIIDLRFPSLRYNTNRRFCYIQFINARQAQAATSLHDKEIEGLPLVAQISDPNAKKKRDNPTQEGREIFVRGINYKTKQSEIREALNKFGKVEKLNMPIVKQGANKGQNKGSCWVVFDKKEAADAAVAEMHGKHMWDMDLQVEIAKTKEELKAPPKIRSQLVNDTASPEPRAGTPGKADENSTIAPVAERTIALLGIPDTVNDVRIKTLVDPYGVKRVTYMPKHQGAIIEFEEVASVGKASLVLEGHEIIPGKPIKIGTPAELKQMKAEYKPSTSLAQPKPKGEASSNKFMQPSRVSRPVARGGTFRGRGRPGLGHASARPRAEAAGEAKSNEDFRSMLLGGKKDNTKDTEMKDGA</sequence>
<dbReference type="InterPro" id="IPR003107">
    <property type="entry name" value="HAT"/>
</dbReference>
<gene>
    <name evidence="12" type="ORF">BU24DRAFT_44463</name>
</gene>
<dbReference type="SMART" id="SM00386">
    <property type="entry name" value="HAT"/>
    <property type="match status" value="3"/>
</dbReference>
<name>A0A6A5YCV2_9PLEO</name>
<dbReference type="InterPro" id="IPR011990">
    <property type="entry name" value="TPR-like_helical_dom_sf"/>
</dbReference>
<feature type="domain" description="RRM" evidence="11">
    <location>
        <begin position="854"/>
        <end position="927"/>
    </location>
</feature>
<proteinExistence type="predicted"/>
<dbReference type="SUPFAM" id="SSF54928">
    <property type="entry name" value="RNA-binding domain, RBD"/>
    <property type="match status" value="3"/>
</dbReference>
<dbReference type="PROSITE" id="PS50102">
    <property type="entry name" value="RRM"/>
    <property type="match status" value="3"/>
</dbReference>
<dbReference type="InterPro" id="IPR034397">
    <property type="entry name" value="Prp24_RRM1"/>
</dbReference>
<dbReference type="EMBL" id="ML978066">
    <property type="protein sequence ID" value="KAF2022421.1"/>
    <property type="molecule type" value="Genomic_DNA"/>
</dbReference>
<feature type="region of interest" description="Disordered" evidence="10">
    <location>
        <begin position="779"/>
        <end position="826"/>
    </location>
</feature>
<evidence type="ECO:0000256" key="9">
    <source>
        <dbReference type="PROSITE-ProRule" id="PRU00176"/>
    </source>
</evidence>
<evidence type="ECO:0000256" key="2">
    <source>
        <dbReference type="ARBA" id="ARBA00022664"/>
    </source>
</evidence>
<evidence type="ECO:0000256" key="5">
    <source>
        <dbReference type="ARBA" id="ARBA00023187"/>
    </source>
</evidence>
<dbReference type="InterPro" id="IPR031766">
    <property type="entry name" value="RRM_occluded"/>
</dbReference>
<dbReference type="InterPro" id="IPR035979">
    <property type="entry name" value="RBD_domain_sf"/>
</dbReference>
<dbReference type="OrthoDB" id="360390at2759"/>
<feature type="domain" description="RRM" evidence="11">
    <location>
        <begin position="1018"/>
        <end position="1099"/>
    </location>
</feature>
<feature type="domain" description="RRM" evidence="11">
    <location>
        <begin position="928"/>
        <end position="1004"/>
    </location>
</feature>
<dbReference type="InterPro" id="IPR000504">
    <property type="entry name" value="RRM_dom"/>
</dbReference>
<evidence type="ECO:0000256" key="6">
    <source>
        <dbReference type="ARBA" id="ARBA00023242"/>
    </source>
</evidence>
<accession>A0A6A5YCV2</accession>
<evidence type="ECO:0000256" key="4">
    <source>
        <dbReference type="ARBA" id="ARBA00022884"/>
    </source>
</evidence>
<evidence type="ECO:0000313" key="13">
    <source>
        <dbReference type="Proteomes" id="UP000799778"/>
    </source>
</evidence>
<keyword evidence="6" id="KW-0539">Nucleus</keyword>
<dbReference type="InterPro" id="IPR012677">
    <property type="entry name" value="Nucleotide-bd_a/b_plait_sf"/>
</dbReference>
<comment type="function">
    <text evidence="7">Functions as a recycling factor of the spliceosome, a machinery that forms on each precursor-messenger RNA (pre-mRNA) and catalyzes the removal of introns. Chaperones the re-annealing of U4 and U6 snRNAs (small nuclear RNAs) released from previous rounds of splicing, an initial step in reforming the U4/U6-U5 tri-snRNP (small nuclear ribonucleoprotein) that can reassemble into another spliceosome complex; this step involves binding U6 and facilitating the unwinding of the U6 internal stem loop, followed by base-pairing of U6 to U4.</text>
</comment>
<dbReference type="GO" id="GO:0003723">
    <property type="term" value="F:RNA binding"/>
    <property type="evidence" value="ECO:0007669"/>
    <property type="project" value="UniProtKB-UniRule"/>
</dbReference>
<dbReference type="FunFam" id="1.25.40.10:FF:000632">
    <property type="entry name" value="Pre-mRNA splicing factor (Prp24), putative"/>
    <property type="match status" value="1"/>
</dbReference>
<dbReference type="GO" id="GO:0005688">
    <property type="term" value="C:U6 snRNP"/>
    <property type="evidence" value="ECO:0007669"/>
    <property type="project" value="UniProtKB-ARBA"/>
</dbReference>
<feature type="region of interest" description="Disordered" evidence="10">
    <location>
        <begin position="1"/>
        <end position="139"/>
    </location>
</feature>
<organism evidence="12 13">
    <name type="scientific">Aaosphaeria arxii CBS 175.79</name>
    <dbReference type="NCBI Taxonomy" id="1450172"/>
    <lineage>
        <taxon>Eukaryota</taxon>
        <taxon>Fungi</taxon>
        <taxon>Dikarya</taxon>
        <taxon>Ascomycota</taxon>
        <taxon>Pezizomycotina</taxon>
        <taxon>Dothideomycetes</taxon>
        <taxon>Pleosporomycetidae</taxon>
        <taxon>Pleosporales</taxon>
        <taxon>Pleosporales incertae sedis</taxon>
        <taxon>Aaosphaeria</taxon>
    </lineage>
</organism>